<dbReference type="EMBL" id="HACG01026665">
    <property type="protein sequence ID" value="CEK73530.1"/>
    <property type="molecule type" value="Transcribed_RNA"/>
</dbReference>
<protein>
    <submittedName>
        <fullName evidence="1">Uncharacterized protein</fullName>
    </submittedName>
</protein>
<organism evidence="1">
    <name type="scientific">Arion vulgaris</name>
    <dbReference type="NCBI Taxonomy" id="1028688"/>
    <lineage>
        <taxon>Eukaryota</taxon>
        <taxon>Metazoa</taxon>
        <taxon>Spiralia</taxon>
        <taxon>Lophotrochozoa</taxon>
        <taxon>Mollusca</taxon>
        <taxon>Gastropoda</taxon>
        <taxon>Heterobranchia</taxon>
        <taxon>Euthyneura</taxon>
        <taxon>Panpulmonata</taxon>
        <taxon>Eupulmonata</taxon>
        <taxon>Stylommatophora</taxon>
        <taxon>Helicina</taxon>
        <taxon>Arionoidea</taxon>
        <taxon>Arionidae</taxon>
        <taxon>Arion</taxon>
    </lineage>
</organism>
<name>A0A0B7A0Q5_9EUPU</name>
<accession>A0A0B7A0Q5</accession>
<dbReference type="AlphaFoldDB" id="A0A0B7A0Q5"/>
<gene>
    <name evidence="1" type="primary">ORF87115</name>
</gene>
<reference evidence="1" key="1">
    <citation type="submission" date="2014-12" db="EMBL/GenBank/DDBJ databases">
        <title>Insight into the proteome of Arion vulgaris.</title>
        <authorList>
            <person name="Aradska J."/>
            <person name="Bulat T."/>
            <person name="Smidak R."/>
            <person name="Sarate P."/>
            <person name="Gangsoo J."/>
            <person name="Sialana F."/>
            <person name="Bilban M."/>
            <person name="Lubec G."/>
        </authorList>
    </citation>
    <scope>NUCLEOTIDE SEQUENCE</scope>
    <source>
        <tissue evidence="1">Skin</tissue>
    </source>
</reference>
<proteinExistence type="predicted"/>
<sequence>MQKSITLLILKFITRTNREIKIDSKGDKLTWIIQLEDVQLKELYAFFLVNIYTSQKKYSAIYSIMVLICRHV</sequence>
<evidence type="ECO:0000313" key="1">
    <source>
        <dbReference type="EMBL" id="CEK73530.1"/>
    </source>
</evidence>